<dbReference type="Proteomes" id="UP000005435">
    <property type="component" value="Chromosome"/>
</dbReference>
<dbReference type="PANTHER" id="PTHR35788">
    <property type="entry name" value="EXPORTED PROTEIN-RELATED"/>
    <property type="match status" value="1"/>
</dbReference>
<protein>
    <submittedName>
        <fullName evidence="5">Putative vancomycin resistance protein</fullName>
    </submittedName>
</protein>
<dbReference type="Pfam" id="PF07501">
    <property type="entry name" value="G5"/>
    <property type="match status" value="1"/>
</dbReference>
<dbReference type="SMART" id="SM01208">
    <property type="entry name" value="G5"/>
    <property type="match status" value="1"/>
</dbReference>
<dbReference type="InterPro" id="IPR011098">
    <property type="entry name" value="G5_dom"/>
</dbReference>
<dbReference type="PANTHER" id="PTHR35788:SF1">
    <property type="entry name" value="EXPORTED PROTEIN"/>
    <property type="match status" value="1"/>
</dbReference>
<feature type="transmembrane region" description="Helical" evidence="3">
    <location>
        <begin position="12"/>
        <end position="33"/>
    </location>
</feature>
<keyword evidence="3" id="KW-1133">Transmembrane helix</keyword>
<dbReference type="Pfam" id="PF04294">
    <property type="entry name" value="VanW"/>
    <property type="match status" value="1"/>
</dbReference>
<evidence type="ECO:0000313" key="6">
    <source>
        <dbReference type="Proteomes" id="UP000005435"/>
    </source>
</evidence>
<dbReference type="InterPro" id="IPR022029">
    <property type="entry name" value="YoaR-like_PG-bd"/>
</dbReference>
<reference evidence="5 6" key="2">
    <citation type="journal article" date="2012" name="Stand. Genomic Sci.">
        <title>Complete Genome Sequence of Clostridium clariflavum DSM 19732.</title>
        <authorList>
            <person name="Izquierdo J.A."/>
            <person name="Goodwin L."/>
            <person name="Davenport K.W."/>
            <person name="Teshima H."/>
            <person name="Bruce D."/>
            <person name="Detter C."/>
            <person name="Tapia R."/>
            <person name="Han S."/>
            <person name="Land M."/>
            <person name="Hauser L."/>
            <person name="Jeffries C.D."/>
            <person name="Han J."/>
            <person name="Pitluck S."/>
            <person name="Nolan M."/>
            <person name="Chen A."/>
            <person name="Huntemann M."/>
            <person name="Mavromatis K."/>
            <person name="Mikhailova N."/>
            <person name="Liolios K."/>
            <person name="Woyke T."/>
            <person name="Lynd L.R."/>
        </authorList>
    </citation>
    <scope>NUCLEOTIDE SEQUENCE [LARGE SCALE GENOMIC DNA]</scope>
    <source>
        <strain evidence="6">DSM 19732 / NBRC 101661 / EBR45</strain>
    </source>
</reference>
<dbReference type="RefSeq" id="WP_014254704.1">
    <property type="nucleotide sequence ID" value="NC_016627.1"/>
</dbReference>
<keyword evidence="6" id="KW-1185">Reference proteome</keyword>
<dbReference type="KEGG" id="ccl:Clocl_1441"/>
<keyword evidence="2" id="KW-0175">Coiled coil</keyword>
<proteinExistence type="predicted"/>
<dbReference type="OrthoDB" id="9797191at2"/>
<organism evidence="5 6">
    <name type="scientific">Acetivibrio clariflavus (strain DSM 19732 / NBRC 101661 / EBR45)</name>
    <name type="common">Clostridium clariflavum</name>
    <dbReference type="NCBI Taxonomy" id="720554"/>
    <lineage>
        <taxon>Bacteria</taxon>
        <taxon>Bacillati</taxon>
        <taxon>Bacillota</taxon>
        <taxon>Clostridia</taxon>
        <taxon>Eubacteriales</taxon>
        <taxon>Oscillospiraceae</taxon>
        <taxon>Acetivibrio</taxon>
    </lineage>
</organism>
<dbReference type="AlphaFoldDB" id="G8M1B5"/>
<keyword evidence="1" id="KW-0732">Signal</keyword>
<keyword evidence="3" id="KW-0812">Transmembrane</keyword>
<dbReference type="InterPro" id="IPR052913">
    <property type="entry name" value="Glycopeptide_resist_protein"/>
</dbReference>
<feature type="domain" description="G5" evidence="4">
    <location>
        <begin position="371"/>
        <end position="451"/>
    </location>
</feature>
<dbReference type="STRING" id="720554.Clocl_1441"/>
<dbReference type="InterPro" id="IPR007391">
    <property type="entry name" value="Vancomycin_resist_VanW"/>
</dbReference>
<evidence type="ECO:0000256" key="1">
    <source>
        <dbReference type="ARBA" id="ARBA00022729"/>
    </source>
</evidence>
<dbReference type="Gene3D" id="2.20.230.10">
    <property type="entry name" value="Resuscitation-promoting factor rpfb"/>
    <property type="match status" value="1"/>
</dbReference>
<name>G8M1B5_ACECE</name>
<feature type="coiled-coil region" evidence="2">
    <location>
        <begin position="137"/>
        <end position="164"/>
    </location>
</feature>
<evidence type="ECO:0000313" key="5">
    <source>
        <dbReference type="EMBL" id="AEV68091.1"/>
    </source>
</evidence>
<evidence type="ECO:0000256" key="2">
    <source>
        <dbReference type="SAM" id="Coils"/>
    </source>
</evidence>
<dbReference type="Pfam" id="PF12229">
    <property type="entry name" value="PG_binding_4"/>
    <property type="match status" value="1"/>
</dbReference>
<sequence length="456" mass="51382" precursor="true">MLNKIASGKKNIAIITSVFLIITTIIAFFAWVLNQKTFYMGIKVENISLSGIGKLKAWEKIQDEINKNFAGKKLILKHGDKEWNIGLNEISYSFLVNNAIEDAYRIGREGNFINRLMTVYRLRKKSVNVPLTAQFDRNKLRSILEDIKNEIDQKEVNASAIFQNGKVIFNEEVIGKNVDIDKNLNMIENILLEKNFSPIELIVDDIYPRVRYNDISVISKVITTFSTSFNPQKVDRSYNIKLACDRINNTVLLPGDTFSMDKALGPRTISNGYRNAPVIVKGKILEGVGGGVCQVTTTLYVAVLKSKLEVVERKPHSMPLGYVEPGQDATISEGYIDFKFKNSKEYPILISAQVSGGNIIIRIVGIKEEANQTVKLKSVVVKKLNPEKEIVVFDEKVPLGEVVVEKAAVTGQKVVVYRETYDQNNKLIEREKISEDTYLPVRGVIRVNPADRHLVN</sequence>
<dbReference type="PROSITE" id="PS51109">
    <property type="entry name" value="G5"/>
    <property type="match status" value="1"/>
</dbReference>
<dbReference type="HOGENOM" id="CLU_011572_2_1_9"/>
<dbReference type="eggNOG" id="COG2720">
    <property type="taxonomic scope" value="Bacteria"/>
</dbReference>
<gene>
    <name evidence="5" type="ordered locus">Clocl_1441</name>
</gene>
<evidence type="ECO:0000259" key="4">
    <source>
        <dbReference type="PROSITE" id="PS51109"/>
    </source>
</evidence>
<evidence type="ECO:0000256" key="3">
    <source>
        <dbReference type="SAM" id="Phobius"/>
    </source>
</evidence>
<keyword evidence="3" id="KW-0472">Membrane</keyword>
<dbReference type="EMBL" id="CP003065">
    <property type="protein sequence ID" value="AEV68091.1"/>
    <property type="molecule type" value="Genomic_DNA"/>
</dbReference>
<reference evidence="6" key="1">
    <citation type="submission" date="2011-12" db="EMBL/GenBank/DDBJ databases">
        <title>Complete sequence of Clostridium clariflavum DSM 19732.</title>
        <authorList>
            <consortium name="US DOE Joint Genome Institute"/>
            <person name="Lucas S."/>
            <person name="Han J."/>
            <person name="Lapidus A."/>
            <person name="Cheng J.-F."/>
            <person name="Goodwin L."/>
            <person name="Pitluck S."/>
            <person name="Peters L."/>
            <person name="Teshima H."/>
            <person name="Detter J.C."/>
            <person name="Han C."/>
            <person name="Tapia R."/>
            <person name="Land M."/>
            <person name="Hauser L."/>
            <person name="Kyrpides N."/>
            <person name="Ivanova N."/>
            <person name="Pagani I."/>
            <person name="Kitzmiller T."/>
            <person name="Lynd L."/>
            <person name="Izquierdo J."/>
            <person name="Woyke T."/>
        </authorList>
    </citation>
    <scope>NUCLEOTIDE SEQUENCE [LARGE SCALE GENOMIC DNA]</scope>
    <source>
        <strain evidence="6">DSM 19732 / NBRC 101661 / EBR45</strain>
    </source>
</reference>
<accession>G8M1B5</accession>